<feature type="compositionally biased region" description="Basic residues" evidence="1">
    <location>
        <begin position="107"/>
        <end position="124"/>
    </location>
</feature>
<dbReference type="PANTHER" id="PTHR47369">
    <property type="entry name" value="BTB/POZ DOMAIN-CONTAINING PROTEIN"/>
    <property type="match status" value="1"/>
</dbReference>
<organism evidence="2">
    <name type="scientific">Absidia glauca</name>
    <name type="common">Pin mould</name>
    <dbReference type="NCBI Taxonomy" id="4829"/>
    <lineage>
        <taxon>Eukaryota</taxon>
        <taxon>Fungi</taxon>
        <taxon>Fungi incertae sedis</taxon>
        <taxon>Mucoromycota</taxon>
        <taxon>Mucoromycotina</taxon>
        <taxon>Mucoromycetes</taxon>
        <taxon>Mucorales</taxon>
        <taxon>Cunninghamellaceae</taxon>
        <taxon>Absidia</taxon>
    </lineage>
</organism>
<protein>
    <recommendedName>
        <fullName evidence="4">BTB domain-containing protein</fullName>
    </recommendedName>
</protein>
<dbReference type="AlphaFoldDB" id="A0A163J4J1"/>
<dbReference type="InterPro" id="IPR011333">
    <property type="entry name" value="SKP1/BTB/POZ_sf"/>
</dbReference>
<accession>A0A163J4J1</accession>
<dbReference type="EMBL" id="LT551507">
    <property type="protein sequence ID" value="SAL97112.1"/>
    <property type="molecule type" value="Genomic_DNA"/>
</dbReference>
<dbReference type="FunCoup" id="A0A163J4J1">
    <property type="interactions" value="3"/>
</dbReference>
<name>A0A163J4J1_ABSGL</name>
<evidence type="ECO:0000256" key="1">
    <source>
        <dbReference type="SAM" id="MobiDB-lite"/>
    </source>
</evidence>
<reference evidence="2" key="1">
    <citation type="submission" date="2016-04" db="EMBL/GenBank/DDBJ databases">
        <authorList>
            <person name="Evans L.H."/>
            <person name="Alamgir A."/>
            <person name="Owens N."/>
            <person name="Weber N.D."/>
            <person name="Virtaneva K."/>
            <person name="Barbian K."/>
            <person name="Babar A."/>
            <person name="Rosenke K."/>
        </authorList>
    </citation>
    <scope>NUCLEOTIDE SEQUENCE [LARGE SCALE GENOMIC DNA]</scope>
    <source>
        <strain evidence="2">CBS 101.48</strain>
    </source>
</reference>
<proteinExistence type="predicted"/>
<dbReference type="PANTHER" id="PTHR47369:SF2">
    <property type="entry name" value="BTB_POZ DOMAIN-CONTAINING PROTEIN 2"/>
    <property type="match status" value="1"/>
</dbReference>
<dbReference type="Proteomes" id="UP000078561">
    <property type="component" value="Unassembled WGS sequence"/>
</dbReference>
<gene>
    <name evidence="2" type="primary">ABSGL_02570.1 scaffold 3452</name>
</gene>
<keyword evidence="3" id="KW-1185">Reference proteome</keyword>
<feature type="compositionally biased region" description="Low complexity" evidence="1">
    <location>
        <begin position="76"/>
        <end position="106"/>
    </location>
</feature>
<evidence type="ECO:0008006" key="4">
    <source>
        <dbReference type="Google" id="ProtNLM"/>
    </source>
</evidence>
<feature type="compositionally biased region" description="Pro residues" evidence="1">
    <location>
        <begin position="133"/>
        <end position="142"/>
    </location>
</feature>
<dbReference type="InParanoid" id="A0A163J4J1"/>
<sequence>MPKPFMARDSPHYGNTTDYYYPPAAATVPPFITSGSGMVTMPTTMMINQFGPSMQGYYHPHPHPHPHHPPPPPPSQQQQQQQQQQLPHHLAQQQQQQQQQSLPHTNHLQHPHHLPQHHRHHPQAHHPIASMTPPLPPLPPQPTASSSSTLPLMTPTATTTTGGSTTTPTTSTGVSTPTGPSMDQEYCDFLYHVGFLQGQMADTYLTLPGIQKTYSVHALIVARSPTLQRHLNNTKKKNNKYYLDLTTTTTEPTTTFMTEEAVHAVLGHLYRPMTHPDIMYLFARPRVLLSILDVADFLDIQPLTSMIYEALSHEWTLETILFWLPYLSGGGGAAFDYGVHYLTHTLPQQLDAFYQPPPPMMNENNNNYMDLAHVYAHLPPHGLLERCIEADALPVRDPMQRFEFAKQVMALRKQWMDGDDGISVALRFNQGEVSVRVIHPS</sequence>
<dbReference type="Gene3D" id="3.30.710.10">
    <property type="entry name" value="Potassium Channel Kv1.1, Chain A"/>
    <property type="match status" value="1"/>
</dbReference>
<feature type="region of interest" description="Disordered" evidence="1">
    <location>
        <begin position="52"/>
        <end position="179"/>
    </location>
</feature>
<feature type="compositionally biased region" description="Low complexity" evidence="1">
    <location>
        <begin position="143"/>
        <end position="179"/>
    </location>
</feature>
<evidence type="ECO:0000313" key="2">
    <source>
        <dbReference type="EMBL" id="SAL97112.1"/>
    </source>
</evidence>
<evidence type="ECO:0000313" key="3">
    <source>
        <dbReference type="Proteomes" id="UP000078561"/>
    </source>
</evidence>
<dbReference type="OrthoDB" id="6359943at2759"/>